<evidence type="ECO:0000259" key="8">
    <source>
        <dbReference type="Pfam" id="PF09924"/>
    </source>
</evidence>
<keyword evidence="4 7" id="KW-1133">Transmembrane helix</keyword>
<evidence type="ECO:0000256" key="4">
    <source>
        <dbReference type="ARBA" id="ARBA00022989"/>
    </source>
</evidence>
<evidence type="ECO:0000256" key="1">
    <source>
        <dbReference type="ARBA" id="ARBA00004651"/>
    </source>
</evidence>
<keyword evidence="11" id="KW-1185">Reference proteome</keyword>
<dbReference type="GO" id="GO:0005886">
    <property type="term" value="C:plasma membrane"/>
    <property type="evidence" value="ECO:0007669"/>
    <property type="project" value="UniProtKB-SubCell"/>
</dbReference>
<dbReference type="InterPro" id="IPR031553">
    <property type="entry name" value="tRNA-synt_2_TM"/>
</dbReference>
<accession>A0A5C8ZDN6</accession>
<name>A0A5C8ZDN6_9ACTN</name>
<evidence type="ECO:0000259" key="9">
    <source>
        <dbReference type="Pfam" id="PF16995"/>
    </source>
</evidence>
<dbReference type="Proteomes" id="UP000321234">
    <property type="component" value="Unassembled WGS sequence"/>
</dbReference>
<dbReference type="EMBL" id="VKAC01000009">
    <property type="protein sequence ID" value="TXR55278.1"/>
    <property type="molecule type" value="Genomic_DNA"/>
</dbReference>
<feature type="domain" description="Phosphatidylglycerol lysyltransferase C-terminal" evidence="8">
    <location>
        <begin position="240"/>
        <end position="537"/>
    </location>
</feature>
<evidence type="ECO:0000256" key="5">
    <source>
        <dbReference type="ARBA" id="ARBA00023136"/>
    </source>
</evidence>
<evidence type="ECO:0000256" key="3">
    <source>
        <dbReference type="ARBA" id="ARBA00022692"/>
    </source>
</evidence>
<dbReference type="InterPro" id="IPR024320">
    <property type="entry name" value="LPG_synthase_C"/>
</dbReference>
<dbReference type="PANTHER" id="PTHR34697">
    <property type="entry name" value="PHOSPHATIDYLGLYCEROL LYSYLTRANSFERASE"/>
    <property type="match status" value="1"/>
</dbReference>
<keyword evidence="5 7" id="KW-0472">Membrane</keyword>
<keyword evidence="2" id="KW-1003">Cell membrane</keyword>
<reference evidence="10 11" key="1">
    <citation type="submission" date="2019-07" db="EMBL/GenBank/DDBJ databases">
        <title>Quadrisphaera sp. strain DD2A genome sequencing and assembly.</title>
        <authorList>
            <person name="Kim I."/>
        </authorList>
    </citation>
    <scope>NUCLEOTIDE SEQUENCE [LARGE SCALE GENOMIC DNA]</scope>
    <source>
        <strain evidence="10 11">DD2A</strain>
    </source>
</reference>
<dbReference type="GO" id="GO:0055091">
    <property type="term" value="P:phospholipid homeostasis"/>
    <property type="evidence" value="ECO:0007669"/>
    <property type="project" value="TreeGrafter"/>
</dbReference>
<feature type="region of interest" description="Disordered" evidence="6">
    <location>
        <begin position="581"/>
        <end position="612"/>
    </location>
</feature>
<protein>
    <submittedName>
        <fullName evidence="10">DUF2156 domain-containing protein</fullName>
    </submittedName>
</protein>
<feature type="compositionally biased region" description="Acidic residues" evidence="6">
    <location>
        <begin position="593"/>
        <end position="602"/>
    </location>
</feature>
<dbReference type="Pfam" id="PF16995">
    <property type="entry name" value="tRNA-synt_2_TM"/>
    <property type="match status" value="1"/>
</dbReference>
<dbReference type="OrthoDB" id="9801152at2"/>
<evidence type="ECO:0000313" key="10">
    <source>
        <dbReference type="EMBL" id="TXR55278.1"/>
    </source>
</evidence>
<evidence type="ECO:0000256" key="7">
    <source>
        <dbReference type="SAM" id="Phobius"/>
    </source>
</evidence>
<dbReference type="PANTHER" id="PTHR34697:SF2">
    <property type="entry name" value="PHOSPHATIDYLGLYCEROL LYSYLTRANSFERASE"/>
    <property type="match status" value="1"/>
</dbReference>
<comment type="subcellular location">
    <subcellularLocation>
        <location evidence="1">Cell membrane</location>
        <topology evidence="1">Multi-pass membrane protein</topology>
    </subcellularLocation>
</comment>
<feature type="transmembrane region" description="Helical" evidence="7">
    <location>
        <begin position="77"/>
        <end position="97"/>
    </location>
</feature>
<evidence type="ECO:0000313" key="11">
    <source>
        <dbReference type="Proteomes" id="UP000321234"/>
    </source>
</evidence>
<comment type="caution">
    <text evidence="10">The sequence shown here is derived from an EMBL/GenBank/DDBJ whole genome shotgun (WGS) entry which is preliminary data.</text>
</comment>
<evidence type="ECO:0000256" key="6">
    <source>
        <dbReference type="SAM" id="MobiDB-lite"/>
    </source>
</evidence>
<gene>
    <name evidence="10" type="ORF">FMM08_15505</name>
</gene>
<proteinExistence type="predicted"/>
<feature type="transmembrane region" description="Helical" evidence="7">
    <location>
        <begin position="45"/>
        <end position="68"/>
    </location>
</feature>
<dbReference type="InterPro" id="IPR051211">
    <property type="entry name" value="PG_lysyltransferase"/>
</dbReference>
<feature type="transmembrane region" description="Helical" evidence="7">
    <location>
        <begin position="132"/>
        <end position="154"/>
    </location>
</feature>
<dbReference type="AlphaFoldDB" id="A0A5C8ZDN6"/>
<keyword evidence="3 7" id="KW-0812">Transmembrane</keyword>
<evidence type="ECO:0000256" key="2">
    <source>
        <dbReference type="ARBA" id="ARBA00022475"/>
    </source>
</evidence>
<organism evidence="10 11">
    <name type="scientific">Quadrisphaera setariae</name>
    <dbReference type="NCBI Taxonomy" id="2593304"/>
    <lineage>
        <taxon>Bacteria</taxon>
        <taxon>Bacillati</taxon>
        <taxon>Actinomycetota</taxon>
        <taxon>Actinomycetes</taxon>
        <taxon>Kineosporiales</taxon>
        <taxon>Kineosporiaceae</taxon>
        <taxon>Quadrisphaera</taxon>
    </lineage>
</organism>
<dbReference type="GO" id="GO:0016755">
    <property type="term" value="F:aminoacyltransferase activity"/>
    <property type="evidence" value="ECO:0007669"/>
    <property type="project" value="TreeGrafter"/>
</dbReference>
<sequence length="612" mass="65863">MDMLVRRDRRRRIAALLTGAVGVLALLSAVLPPLRDRLETLIGLTPFLVPATAAGVTALAGCTLLVVARGLRRGSRLAWAAALVLLVVLTLLHLVKGIDWEEAVITAGVGAYLVTQRRAFPVLPSRAAAVRAVALSIGGALVAVFVAAAITVSFGGHRHHHYFGETAREAAGRLVGVDEARRVGVPAGVVPGLGPASSRVLPVVGVGLVCSALWLLFAPRRAPKLSRHDHERERERARHVVERWGGDTLAYFALRDDKDWFFTGSSVVAHSVRGDVCLVSPDPVGPPAEREAAWSDFREYAERNGWTVLVIGASETWLPVYERNGMRGVYLGDEAVLDCSAFTLQGGHMKSLRQAYNRVGRAGVTYSFHSPASLTPQLRAEMSALSVQSRRGEAERGFSMTLSRLADPADPDLLLTLAHQAVEGGSSRLVGFIQWVPAADVDGWSLDVMRRSTEEDLPSGIVDAMIIATAEHVRDAGQKGLGLNFAVLRTVVSGEQEGRVPEIARQVLTRLGSHSQMESLWRFNAKYDPAWRARFVVVDDLAQLATDGLAMARAEGLTGELPLISAIPRLGEQLQGVGTALLERLPGRTREDERDDDEDDDGGAAPGAAPTR</sequence>
<feature type="domain" description="Lysyl-tRNA synthetase N-terminal transmembrane region" evidence="9">
    <location>
        <begin position="12"/>
        <end position="157"/>
    </location>
</feature>
<dbReference type="Pfam" id="PF09924">
    <property type="entry name" value="LPG_synthase_C"/>
    <property type="match status" value="1"/>
</dbReference>
<feature type="transmembrane region" description="Helical" evidence="7">
    <location>
        <begin position="200"/>
        <end position="218"/>
    </location>
</feature>